<dbReference type="Proteomes" id="UP001501423">
    <property type="component" value="Unassembled WGS sequence"/>
</dbReference>
<dbReference type="Gene3D" id="3.60.15.10">
    <property type="entry name" value="Ribonuclease Z/Hydroxyacylglutathione hydrolase-like"/>
    <property type="match status" value="1"/>
</dbReference>
<organism evidence="2 3">
    <name type="scientific">Streptomyces erythrogriseus</name>
    <dbReference type="NCBI Taxonomy" id="284027"/>
    <lineage>
        <taxon>Bacteria</taxon>
        <taxon>Bacillati</taxon>
        <taxon>Actinomycetota</taxon>
        <taxon>Actinomycetes</taxon>
        <taxon>Kitasatosporales</taxon>
        <taxon>Streptomycetaceae</taxon>
        <taxon>Streptomyces</taxon>
        <taxon>Streptomyces griseoincarnatus group</taxon>
    </lineage>
</organism>
<gene>
    <name evidence="2" type="ORF">GCM10010478_63660</name>
</gene>
<accession>A0ABP6K1G4</accession>
<dbReference type="SUPFAM" id="SSF56281">
    <property type="entry name" value="Metallo-hydrolase/oxidoreductase"/>
    <property type="match status" value="1"/>
</dbReference>
<dbReference type="PANTHER" id="PTHR42951">
    <property type="entry name" value="METALLO-BETA-LACTAMASE DOMAIN-CONTAINING"/>
    <property type="match status" value="1"/>
</dbReference>
<dbReference type="InterPro" id="IPR001279">
    <property type="entry name" value="Metallo-B-lactamas"/>
</dbReference>
<dbReference type="PANTHER" id="PTHR42951:SF4">
    <property type="entry name" value="ACYL-COENZYME A THIOESTERASE MBLAC2"/>
    <property type="match status" value="1"/>
</dbReference>
<keyword evidence="3" id="KW-1185">Reference proteome</keyword>
<evidence type="ECO:0000313" key="3">
    <source>
        <dbReference type="Proteomes" id="UP001501423"/>
    </source>
</evidence>
<name>A0ABP6K1G4_9ACTN</name>
<dbReference type="EMBL" id="BAAAVA010000137">
    <property type="protein sequence ID" value="GAA2954845.1"/>
    <property type="molecule type" value="Genomic_DNA"/>
</dbReference>
<dbReference type="Pfam" id="PF00753">
    <property type="entry name" value="Lactamase_B"/>
    <property type="match status" value="1"/>
</dbReference>
<evidence type="ECO:0000259" key="1">
    <source>
        <dbReference type="SMART" id="SM00849"/>
    </source>
</evidence>
<dbReference type="InterPro" id="IPR050855">
    <property type="entry name" value="NDM-1-like"/>
</dbReference>
<protein>
    <submittedName>
        <fullName evidence="2">MBL fold metallo-hydrolase</fullName>
    </submittedName>
</protein>
<dbReference type="CDD" id="cd16276">
    <property type="entry name" value="metallo-hydrolase-like_MBL-fold"/>
    <property type="match status" value="1"/>
</dbReference>
<sequence>MSKYGDFYSTKWGFPKAVPEDHYPSPAQFMPEYLNNPEYYEKGYHVENVGDGGNFYWVTSPAGYEAGFVVTGAGVVVIDAPPGLGENLPAAIRSITNEPVTHLIYSHWHSDHIGAASVFGPGVKIVGHEITRELLSRFPDKQRPLPTETFKTDATLEVGGVKLELSHKGADHTPDNIYIYAPDQKVLTKIDIISPGSVAFMHADVSENISGYYKAHDDILTYDFKALIGGHISRWGTREDVEIVREYWHDLAKFAEEALWEMSNAEALQGFVVGMGREYQLVGGENWLNSIANYATEKTLTKKTSNGQTWPERLAGATVNTKYHAWTVAESIRLERTHHGYQALGNGGPAYIA</sequence>
<dbReference type="InterPro" id="IPR036866">
    <property type="entry name" value="RibonucZ/Hydroxyglut_hydro"/>
</dbReference>
<feature type="domain" description="Metallo-beta-lactamase" evidence="1">
    <location>
        <begin position="63"/>
        <end position="231"/>
    </location>
</feature>
<evidence type="ECO:0000313" key="2">
    <source>
        <dbReference type="EMBL" id="GAA2954845.1"/>
    </source>
</evidence>
<proteinExistence type="predicted"/>
<dbReference type="RefSeq" id="WP_346091184.1">
    <property type="nucleotide sequence ID" value="NZ_BAAAVA010000137.1"/>
</dbReference>
<reference evidence="3" key="1">
    <citation type="journal article" date="2019" name="Int. J. Syst. Evol. Microbiol.">
        <title>The Global Catalogue of Microorganisms (GCM) 10K type strain sequencing project: providing services to taxonomists for standard genome sequencing and annotation.</title>
        <authorList>
            <consortium name="The Broad Institute Genomics Platform"/>
            <consortium name="The Broad Institute Genome Sequencing Center for Infectious Disease"/>
            <person name="Wu L."/>
            <person name="Ma J."/>
        </authorList>
    </citation>
    <scope>NUCLEOTIDE SEQUENCE [LARGE SCALE GENOMIC DNA]</scope>
    <source>
        <strain evidence="3">JCM 9650</strain>
    </source>
</reference>
<dbReference type="SMART" id="SM00849">
    <property type="entry name" value="Lactamase_B"/>
    <property type="match status" value="1"/>
</dbReference>
<comment type="caution">
    <text evidence="2">The sequence shown here is derived from an EMBL/GenBank/DDBJ whole genome shotgun (WGS) entry which is preliminary data.</text>
</comment>